<protein>
    <recommendedName>
        <fullName evidence="1">IraD/Gp25-like domain-containing protein</fullName>
    </recommendedName>
</protein>
<proteinExistence type="predicted"/>
<accession>A0A382EFG4</accession>
<dbReference type="EMBL" id="UINC01043950">
    <property type="protein sequence ID" value="SVB48713.1"/>
    <property type="molecule type" value="Genomic_DNA"/>
</dbReference>
<organism evidence="2">
    <name type="scientific">marine metagenome</name>
    <dbReference type="NCBI Taxonomy" id="408172"/>
    <lineage>
        <taxon>unclassified sequences</taxon>
        <taxon>metagenomes</taxon>
        <taxon>ecological metagenomes</taxon>
    </lineage>
</organism>
<evidence type="ECO:0000313" key="2">
    <source>
        <dbReference type="EMBL" id="SVB48713.1"/>
    </source>
</evidence>
<dbReference type="Pfam" id="PF04965">
    <property type="entry name" value="GPW_gp25"/>
    <property type="match status" value="1"/>
</dbReference>
<name>A0A382EFG4_9ZZZZ</name>
<dbReference type="SUPFAM" id="SSF160719">
    <property type="entry name" value="gpW/gp25-like"/>
    <property type="match status" value="1"/>
</dbReference>
<evidence type="ECO:0000259" key="1">
    <source>
        <dbReference type="Pfam" id="PF04965"/>
    </source>
</evidence>
<dbReference type="Gene3D" id="3.10.450.40">
    <property type="match status" value="1"/>
</dbReference>
<dbReference type="AlphaFoldDB" id="A0A382EFG4"/>
<feature type="domain" description="IraD/Gp25-like" evidence="1">
    <location>
        <begin position="32"/>
        <end position="114"/>
    </location>
</feature>
<sequence>MPTYKKSYKDLSFDFTANPQTGDVATVKDAVSVKRGIKNILLTAPFERLFQPEVGSGIKNILFEPMTPLTEQRLSDACRDAIDAWEKRASVIDITVISEEEYNRYRVAIKFSINNSLITEQVDVFLNRER</sequence>
<dbReference type="InterPro" id="IPR007048">
    <property type="entry name" value="IraD/Gp25-like"/>
</dbReference>
<gene>
    <name evidence="2" type="ORF">METZ01_LOCUS201567</name>
</gene>
<reference evidence="2" key="1">
    <citation type="submission" date="2018-05" db="EMBL/GenBank/DDBJ databases">
        <authorList>
            <person name="Lanie J.A."/>
            <person name="Ng W.-L."/>
            <person name="Kazmierczak K.M."/>
            <person name="Andrzejewski T.M."/>
            <person name="Davidsen T.M."/>
            <person name="Wayne K.J."/>
            <person name="Tettelin H."/>
            <person name="Glass J.I."/>
            <person name="Rusch D."/>
            <person name="Podicherti R."/>
            <person name="Tsui H.-C.T."/>
            <person name="Winkler M.E."/>
        </authorList>
    </citation>
    <scope>NUCLEOTIDE SEQUENCE</scope>
</reference>